<dbReference type="Proteomes" id="UP000284379">
    <property type="component" value="Unassembled WGS sequence"/>
</dbReference>
<sequence>MKMIIDIISRSCIFVVILLSSCQVNINPNKIDEELLDHLKHLADTDSLSQFTQIVGLTYSDFYSYVIIGDGSFIPESIEDREPTDIIEYSGKYFLFYLQGKPKLPGKIVDKIWPYLEGAQYSNFTWYFFKCKSCDKSMFTRKRELESYYDIEAIRNFRCLEDVKVDPLVDMTISYVRICGKDNSVSLFSDLLEIYLYIEIYNKSDSSFYLDLSSNIESRFLLKNGNQPFEFSVSEIDLLDVFPGIYNVPPFSPEQEGKTGAPINLILKCDPLRFDGVSYCEYPLKIYSLLRDSLYYIPPLDSINLDTKVLNRKIHINLPETMPCLYKIGEKEYVFLRDSLLM</sequence>
<dbReference type="PROSITE" id="PS51257">
    <property type="entry name" value="PROKAR_LIPOPROTEIN"/>
    <property type="match status" value="1"/>
</dbReference>
<dbReference type="AlphaFoldDB" id="A0A413V3W1"/>
<organism evidence="1 2">
    <name type="scientific">Bacteroides nordii</name>
    <dbReference type="NCBI Taxonomy" id="291645"/>
    <lineage>
        <taxon>Bacteria</taxon>
        <taxon>Pseudomonadati</taxon>
        <taxon>Bacteroidota</taxon>
        <taxon>Bacteroidia</taxon>
        <taxon>Bacteroidales</taxon>
        <taxon>Bacteroidaceae</taxon>
        <taxon>Bacteroides</taxon>
    </lineage>
</organism>
<comment type="caution">
    <text evidence="1">The sequence shown here is derived from an EMBL/GenBank/DDBJ whole genome shotgun (WGS) entry which is preliminary data.</text>
</comment>
<name>A0A413V3W1_9BACE</name>
<reference evidence="1 2" key="1">
    <citation type="submission" date="2018-08" db="EMBL/GenBank/DDBJ databases">
        <title>A genome reference for cultivated species of the human gut microbiota.</title>
        <authorList>
            <person name="Zou Y."/>
            <person name="Xue W."/>
            <person name="Luo G."/>
        </authorList>
    </citation>
    <scope>NUCLEOTIDE SEQUENCE [LARGE SCALE GENOMIC DNA]</scope>
    <source>
        <strain evidence="1 2">AM40-30BH</strain>
    </source>
</reference>
<protein>
    <recommendedName>
        <fullName evidence="3">Lipoprotein</fullName>
    </recommendedName>
</protein>
<dbReference type="EMBL" id="QSGO01000043">
    <property type="protein sequence ID" value="RHB28253.1"/>
    <property type="molecule type" value="Genomic_DNA"/>
</dbReference>
<evidence type="ECO:0008006" key="3">
    <source>
        <dbReference type="Google" id="ProtNLM"/>
    </source>
</evidence>
<accession>A0A413V3W1</accession>
<evidence type="ECO:0000313" key="2">
    <source>
        <dbReference type="Proteomes" id="UP000284379"/>
    </source>
</evidence>
<proteinExistence type="predicted"/>
<gene>
    <name evidence="1" type="ORF">DW888_20800</name>
</gene>
<evidence type="ECO:0000313" key="1">
    <source>
        <dbReference type="EMBL" id="RHB28253.1"/>
    </source>
</evidence>